<dbReference type="GeneID" id="87872393"/>
<feature type="non-terminal residue" evidence="1">
    <location>
        <position position="1"/>
    </location>
</feature>
<accession>A0AAJ0MT62</accession>
<reference evidence="1 2" key="1">
    <citation type="journal article" date="2023" name="Mol. Phylogenet. Evol.">
        <title>Genome-scale phylogeny and comparative genomics of the fungal order Sordariales.</title>
        <authorList>
            <person name="Hensen N."/>
            <person name="Bonometti L."/>
            <person name="Westerberg I."/>
            <person name="Brannstrom I.O."/>
            <person name="Guillou S."/>
            <person name="Cros-Aarteil S."/>
            <person name="Calhoun S."/>
            <person name="Haridas S."/>
            <person name="Kuo A."/>
            <person name="Mondo S."/>
            <person name="Pangilinan J."/>
            <person name="Riley R."/>
            <person name="LaButti K."/>
            <person name="Andreopoulos B."/>
            <person name="Lipzen A."/>
            <person name="Chen C."/>
            <person name="Yan M."/>
            <person name="Daum C."/>
            <person name="Ng V."/>
            <person name="Clum A."/>
            <person name="Steindorff A."/>
            <person name="Ohm R.A."/>
            <person name="Martin F."/>
            <person name="Silar P."/>
            <person name="Natvig D.O."/>
            <person name="Lalanne C."/>
            <person name="Gautier V."/>
            <person name="Ament-Velasquez S.L."/>
            <person name="Kruys A."/>
            <person name="Hutchinson M.I."/>
            <person name="Powell A.J."/>
            <person name="Barry K."/>
            <person name="Miller A.N."/>
            <person name="Grigoriev I.V."/>
            <person name="Debuchy R."/>
            <person name="Gladieux P."/>
            <person name="Hiltunen Thoren M."/>
            <person name="Johannesson H."/>
        </authorList>
    </citation>
    <scope>NUCLEOTIDE SEQUENCE [LARGE SCALE GENOMIC DNA]</scope>
    <source>
        <strain evidence="1 2">FGSC 10403</strain>
    </source>
</reference>
<gene>
    <name evidence="1" type="ORF">B0T23DRAFT_313919</name>
</gene>
<dbReference type="RefSeq" id="XP_062694485.1">
    <property type="nucleotide sequence ID" value="XM_062834771.1"/>
</dbReference>
<dbReference type="AlphaFoldDB" id="A0AAJ0MT62"/>
<dbReference type="Proteomes" id="UP001285908">
    <property type="component" value="Unassembled WGS sequence"/>
</dbReference>
<proteinExistence type="predicted"/>
<organism evidence="1 2">
    <name type="scientific">Neurospora hispaniola</name>
    <dbReference type="NCBI Taxonomy" id="588809"/>
    <lineage>
        <taxon>Eukaryota</taxon>
        <taxon>Fungi</taxon>
        <taxon>Dikarya</taxon>
        <taxon>Ascomycota</taxon>
        <taxon>Pezizomycotina</taxon>
        <taxon>Sordariomycetes</taxon>
        <taxon>Sordariomycetidae</taxon>
        <taxon>Sordariales</taxon>
        <taxon>Sordariaceae</taxon>
        <taxon>Neurospora</taxon>
    </lineage>
</organism>
<name>A0AAJ0MT62_9PEZI</name>
<protein>
    <submittedName>
        <fullName evidence="1">Uncharacterized protein</fullName>
    </submittedName>
</protein>
<sequence length="100" mass="11451">IVQLFRHESGYCTWDCVLQHRASNLEVLAHQIASLDSSTSSTIFHLAVKRRILPDRQASIEIADSSRSLKHQFNSHSALHPYWYSLKSRTGLFRLHPAPL</sequence>
<dbReference type="EMBL" id="JAULSX010000003">
    <property type="protein sequence ID" value="KAK3495056.1"/>
    <property type="molecule type" value="Genomic_DNA"/>
</dbReference>
<evidence type="ECO:0000313" key="1">
    <source>
        <dbReference type="EMBL" id="KAK3495056.1"/>
    </source>
</evidence>
<evidence type="ECO:0000313" key="2">
    <source>
        <dbReference type="Proteomes" id="UP001285908"/>
    </source>
</evidence>
<comment type="caution">
    <text evidence="1">The sequence shown here is derived from an EMBL/GenBank/DDBJ whole genome shotgun (WGS) entry which is preliminary data.</text>
</comment>
<keyword evidence="2" id="KW-1185">Reference proteome</keyword>